<feature type="domain" description="Beta-lactamase class A catalytic" evidence="2">
    <location>
        <begin position="1"/>
        <end position="158"/>
    </location>
</feature>
<sequence>KIPILAELLYQAHAGRRSLDDRIILTGEMKAPGSGVLKELSAGTPLTVRDLATLMIIVSDNTATDILLGLLTKEAVNSRLRACGLERTTVAMSCRELLNDLVGLGGAPDSPENRQVAAERLKRRELDPNSRVYRDDRANTTTPREMAGLLGHVLRPTLSGAAPGPLPPEVCRQIAPRARGRHRAQNRVGEPGEQRRRDPVRAEIPLHRRGLHEGPCRRPQGTHGDRAGGAGRLRGLLVTEENLRGR</sequence>
<name>A0A537JM63_9BACT</name>
<comment type="caution">
    <text evidence="3">The sequence shown here is derived from an EMBL/GenBank/DDBJ whole genome shotgun (WGS) entry which is preliminary data.</text>
</comment>
<dbReference type="PANTHER" id="PTHR35333:SF4">
    <property type="entry name" value="SLR0121 PROTEIN"/>
    <property type="match status" value="1"/>
</dbReference>
<proteinExistence type="predicted"/>
<dbReference type="GO" id="GO:0030655">
    <property type="term" value="P:beta-lactam antibiotic catabolic process"/>
    <property type="evidence" value="ECO:0007669"/>
    <property type="project" value="InterPro"/>
</dbReference>
<evidence type="ECO:0000313" key="4">
    <source>
        <dbReference type="Proteomes" id="UP000318093"/>
    </source>
</evidence>
<dbReference type="Pfam" id="PF13354">
    <property type="entry name" value="Beta-lactamase2"/>
    <property type="match status" value="1"/>
</dbReference>
<dbReference type="Proteomes" id="UP000318093">
    <property type="component" value="Unassembled WGS sequence"/>
</dbReference>
<organism evidence="3 4">
    <name type="scientific">Candidatus Segetimicrobium genomatis</name>
    <dbReference type="NCBI Taxonomy" id="2569760"/>
    <lineage>
        <taxon>Bacteria</taxon>
        <taxon>Bacillati</taxon>
        <taxon>Candidatus Sysuimicrobiota</taxon>
        <taxon>Candidatus Sysuimicrobiia</taxon>
        <taxon>Candidatus Sysuimicrobiales</taxon>
        <taxon>Candidatus Segetimicrobiaceae</taxon>
        <taxon>Candidatus Segetimicrobium</taxon>
    </lineage>
</organism>
<reference evidence="3 4" key="1">
    <citation type="journal article" date="2019" name="Nat. Microbiol.">
        <title>Mediterranean grassland soil C-N compound turnover is dependent on rainfall and depth, and is mediated by genomically divergent microorganisms.</title>
        <authorList>
            <person name="Diamond S."/>
            <person name="Andeer P.F."/>
            <person name="Li Z."/>
            <person name="Crits-Christoph A."/>
            <person name="Burstein D."/>
            <person name="Anantharaman K."/>
            <person name="Lane K.R."/>
            <person name="Thomas B.C."/>
            <person name="Pan C."/>
            <person name="Northen T.R."/>
            <person name="Banfield J.F."/>
        </authorList>
    </citation>
    <scope>NUCLEOTIDE SEQUENCE [LARGE SCALE GENOMIC DNA]</scope>
    <source>
        <strain evidence="3">NP_6</strain>
    </source>
</reference>
<evidence type="ECO:0000259" key="2">
    <source>
        <dbReference type="Pfam" id="PF13354"/>
    </source>
</evidence>
<protein>
    <submittedName>
        <fullName evidence="3">Serine hydrolase</fullName>
    </submittedName>
</protein>
<dbReference type="PANTHER" id="PTHR35333">
    <property type="entry name" value="BETA-LACTAMASE"/>
    <property type="match status" value="1"/>
</dbReference>
<dbReference type="GO" id="GO:0008800">
    <property type="term" value="F:beta-lactamase activity"/>
    <property type="evidence" value="ECO:0007669"/>
    <property type="project" value="InterPro"/>
</dbReference>
<gene>
    <name evidence="3" type="ORF">E6H03_01650</name>
</gene>
<dbReference type="GO" id="GO:0046677">
    <property type="term" value="P:response to antibiotic"/>
    <property type="evidence" value="ECO:0007669"/>
    <property type="project" value="InterPro"/>
</dbReference>
<dbReference type="InterPro" id="IPR000871">
    <property type="entry name" value="Beta-lactam_class-A"/>
</dbReference>
<evidence type="ECO:0000256" key="1">
    <source>
        <dbReference type="SAM" id="MobiDB-lite"/>
    </source>
</evidence>
<dbReference type="Gene3D" id="3.40.710.10">
    <property type="entry name" value="DD-peptidase/beta-lactamase superfamily"/>
    <property type="match status" value="1"/>
</dbReference>
<feature type="compositionally biased region" description="Basic and acidic residues" evidence="1">
    <location>
        <begin position="117"/>
        <end position="138"/>
    </location>
</feature>
<feature type="non-terminal residue" evidence="3">
    <location>
        <position position="1"/>
    </location>
</feature>
<dbReference type="InterPro" id="IPR012338">
    <property type="entry name" value="Beta-lactam/transpept-like"/>
</dbReference>
<dbReference type="InterPro" id="IPR045155">
    <property type="entry name" value="Beta-lactam_cat"/>
</dbReference>
<evidence type="ECO:0000313" key="3">
    <source>
        <dbReference type="EMBL" id="TMI84639.1"/>
    </source>
</evidence>
<keyword evidence="3" id="KW-0378">Hydrolase</keyword>
<feature type="region of interest" description="Disordered" evidence="1">
    <location>
        <begin position="176"/>
        <end position="246"/>
    </location>
</feature>
<feature type="region of interest" description="Disordered" evidence="1">
    <location>
        <begin position="105"/>
        <end position="142"/>
    </location>
</feature>
<dbReference type="EMBL" id="VBAN01000052">
    <property type="protein sequence ID" value="TMI84639.1"/>
    <property type="molecule type" value="Genomic_DNA"/>
</dbReference>
<dbReference type="AlphaFoldDB" id="A0A537JM63"/>
<accession>A0A537JM63</accession>
<feature type="compositionally biased region" description="Basic and acidic residues" evidence="1">
    <location>
        <begin position="190"/>
        <end position="216"/>
    </location>
</feature>
<dbReference type="SUPFAM" id="SSF56601">
    <property type="entry name" value="beta-lactamase/transpeptidase-like"/>
    <property type="match status" value="1"/>
</dbReference>